<dbReference type="Proteomes" id="UP001280581">
    <property type="component" value="Unassembled WGS sequence"/>
</dbReference>
<protein>
    <recommendedName>
        <fullName evidence="1">DUF7791 domain-containing protein</fullName>
    </recommendedName>
</protein>
<comment type="caution">
    <text evidence="2">The sequence shown here is derived from an EMBL/GenBank/DDBJ whole genome shotgun (WGS) entry which is preliminary data.</text>
</comment>
<keyword evidence="3" id="KW-1185">Reference proteome</keyword>
<dbReference type="EMBL" id="WVTA01000014">
    <property type="protein sequence ID" value="KAK3202363.1"/>
    <property type="molecule type" value="Genomic_DNA"/>
</dbReference>
<name>A0AAN6LSM9_9PLEO</name>
<organism evidence="2 3">
    <name type="scientific">Pseudopithomyces chartarum</name>
    <dbReference type="NCBI Taxonomy" id="1892770"/>
    <lineage>
        <taxon>Eukaryota</taxon>
        <taxon>Fungi</taxon>
        <taxon>Dikarya</taxon>
        <taxon>Ascomycota</taxon>
        <taxon>Pezizomycotina</taxon>
        <taxon>Dothideomycetes</taxon>
        <taxon>Pleosporomycetidae</taxon>
        <taxon>Pleosporales</taxon>
        <taxon>Massarineae</taxon>
        <taxon>Didymosphaeriaceae</taxon>
        <taxon>Pseudopithomyces</taxon>
    </lineage>
</organism>
<dbReference type="AlphaFoldDB" id="A0AAN6LSM9"/>
<proteinExistence type="predicted"/>
<dbReference type="PANTHER" id="PTHR10039">
    <property type="entry name" value="AMELOGENIN"/>
    <property type="match status" value="1"/>
</dbReference>
<dbReference type="InterPro" id="IPR056693">
    <property type="entry name" value="DUF7791"/>
</dbReference>
<accession>A0AAN6LSM9</accession>
<evidence type="ECO:0000259" key="1">
    <source>
        <dbReference type="Pfam" id="PF25053"/>
    </source>
</evidence>
<evidence type="ECO:0000313" key="3">
    <source>
        <dbReference type="Proteomes" id="UP001280581"/>
    </source>
</evidence>
<reference evidence="2 3" key="1">
    <citation type="submission" date="2021-02" db="EMBL/GenBank/DDBJ databases">
        <title>Genome assembly of Pseudopithomyces chartarum.</title>
        <authorList>
            <person name="Jauregui R."/>
            <person name="Singh J."/>
            <person name="Voisey C."/>
        </authorList>
    </citation>
    <scope>NUCLEOTIDE SEQUENCE [LARGE SCALE GENOMIC DNA]</scope>
    <source>
        <strain evidence="2 3">AGR01</strain>
    </source>
</reference>
<feature type="domain" description="DUF7791" evidence="1">
    <location>
        <begin position="5"/>
        <end position="136"/>
    </location>
</feature>
<evidence type="ECO:0000313" key="2">
    <source>
        <dbReference type="EMBL" id="KAK3202363.1"/>
    </source>
</evidence>
<dbReference type="PANTHER" id="PTHR10039:SF5">
    <property type="entry name" value="NACHT DOMAIN-CONTAINING PROTEIN"/>
    <property type="match status" value="1"/>
</dbReference>
<gene>
    <name evidence="2" type="ORF">GRF29_161g900067</name>
</gene>
<dbReference type="Pfam" id="PF25053">
    <property type="entry name" value="DUF7791"/>
    <property type="match status" value="1"/>
</dbReference>
<sequence>MIGKISKRHRDDMARIFLTVVDEVQPLPLYAFALLEQEKTNASWVLNSPIEPLEQQKIEMEYYALKDRIRNRCGDLLVVDNAPHPTFLTHSVDFLHRTVRDFLREYNLRMHLKDGTFHPLISLSRICLGLLKALPTENFRSVRMVNRVMGLTDELLYYAREAEIRYDIDQYSPMTSILDELDTVNSHHARGINNHWTQARDSPKSRGFDVLREGGKCNFLALAVQARLVRYVRAKLEADPKRMNKSGRPLLDYALRPRRVTPINMPYHHIRDDPSVSVEMVELLLSPGLNADPNQLVRLNGDRSVWALFLLSIRETHNQESNKSSPTHQSLNQAWYAACQQLIRAGARPDCLSNGSPNYTSGEVRKDPEEAASILTRVFGTDRTNMLIQEMRNHRYEKPPAAKVKQPNLGVLVLSWKVHLRRVDANSKLACDYLGTSATNRTVLHTAVKDLLKQTPQPVAATLETYPA</sequence>